<evidence type="ECO:0000259" key="15">
    <source>
        <dbReference type="PROSITE" id="PS50011"/>
    </source>
</evidence>
<dbReference type="Gene3D" id="3.30.200.20">
    <property type="entry name" value="Phosphorylase Kinase, domain 1"/>
    <property type="match status" value="1"/>
</dbReference>
<evidence type="ECO:0000256" key="13">
    <source>
        <dbReference type="ARBA" id="ARBA00023180"/>
    </source>
</evidence>
<dbReference type="GO" id="GO:0004674">
    <property type="term" value="F:protein serine/threonine kinase activity"/>
    <property type="evidence" value="ECO:0007669"/>
    <property type="project" value="UniProtKB-KW"/>
</dbReference>
<keyword evidence="2" id="KW-0723">Serine/threonine-protein kinase</keyword>
<evidence type="ECO:0000256" key="1">
    <source>
        <dbReference type="ARBA" id="ARBA00004167"/>
    </source>
</evidence>
<keyword evidence="13" id="KW-0325">Glycoprotein</keyword>
<comment type="subcellular location">
    <subcellularLocation>
        <location evidence="1">Membrane</location>
        <topology evidence="1">Single-pass membrane protein</topology>
    </subcellularLocation>
</comment>
<dbReference type="SUPFAM" id="SSF56112">
    <property type="entry name" value="Protein kinase-like (PK-like)"/>
    <property type="match status" value="1"/>
</dbReference>
<dbReference type="GO" id="GO:0005524">
    <property type="term" value="F:ATP binding"/>
    <property type="evidence" value="ECO:0007669"/>
    <property type="project" value="UniProtKB-KW"/>
</dbReference>
<dbReference type="FunFam" id="3.30.200.20:FF:000142">
    <property type="entry name" value="Cysteine-rich receptor-like protein kinase 10"/>
    <property type="match status" value="1"/>
</dbReference>
<keyword evidence="9" id="KW-0067">ATP-binding</keyword>
<feature type="transmembrane region" description="Helical" evidence="14">
    <location>
        <begin position="48"/>
        <end position="71"/>
    </location>
</feature>
<keyword evidence="3" id="KW-0808">Transferase</keyword>
<keyword evidence="4 14" id="KW-0812">Transmembrane</keyword>
<dbReference type="InterPro" id="IPR011009">
    <property type="entry name" value="Kinase-like_dom_sf"/>
</dbReference>
<evidence type="ECO:0000256" key="2">
    <source>
        <dbReference type="ARBA" id="ARBA00022527"/>
    </source>
</evidence>
<comment type="caution">
    <text evidence="16">The sequence shown here is derived from an EMBL/GenBank/DDBJ whole genome shotgun (WGS) entry which is preliminary data.</text>
</comment>
<evidence type="ECO:0000256" key="9">
    <source>
        <dbReference type="ARBA" id="ARBA00022840"/>
    </source>
</evidence>
<keyword evidence="8" id="KW-0418">Kinase</keyword>
<evidence type="ECO:0000256" key="6">
    <source>
        <dbReference type="ARBA" id="ARBA00022737"/>
    </source>
</evidence>
<keyword evidence="10 14" id="KW-1133">Transmembrane helix</keyword>
<sequence length="220" mass="25314">MHQLSGWLLCTSESKACPSEADFFFNYVVMSCDFCVNKGKKRNTTRTIIIIVFPTIIAIILVISICIVLRLRKPMDSFEMDQITSVESLQFDFSTIKAATYNFSDANKLGKGGFEEVHRGRLLDGQEIAVKKLSRNSRQGDLEFKNEVLLVAKLQHRNLVRLLGFCLEGSERLLIYEFIPNTSLDHYIFDPKKHANLDWEMRYKIIRGIARGILYLHEDS</sequence>
<dbReference type="Gene3D" id="1.10.510.10">
    <property type="entry name" value="Transferase(Phosphotransferase) domain 1"/>
    <property type="match status" value="1"/>
</dbReference>
<name>A0AAW2DFN9_9ROSI</name>
<dbReference type="Pfam" id="PF07714">
    <property type="entry name" value="PK_Tyr_Ser-Thr"/>
    <property type="match status" value="1"/>
</dbReference>
<dbReference type="PANTHER" id="PTHR27002:SF1073">
    <property type="entry name" value="CYSTEINE-RICH RECEPTOR-LIKE PROTEIN KINASE 29"/>
    <property type="match status" value="1"/>
</dbReference>
<dbReference type="PROSITE" id="PS50011">
    <property type="entry name" value="PROTEIN_KINASE_DOM"/>
    <property type="match status" value="1"/>
</dbReference>
<evidence type="ECO:0000256" key="10">
    <source>
        <dbReference type="ARBA" id="ARBA00022989"/>
    </source>
</evidence>
<evidence type="ECO:0000256" key="7">
    <source>
        <dbReference type="ARBA" id="ARBA00022741"/>
    </source>
</evidence>
<keyword evidence="6" id="KW-0677">Repeat</keyword>
<evidence type="ECO:0000256" key="3">
    <source>
        <dbReference type="ARBA" id="ARBA00022679"/>
    </source>
</evidence>
<dbReference type="GO" id="GO:0005886">
    <property type="term" value="C:plasma membrane"/>
    <property type="evidence" value="ECO:0007669"/>
    <property type="project" value="TreeGrafter"/>
</dbReference>
<keyword evidence="5" id="KW-0732">Signal</keyword>
<keyword evidence="17" id="KW-1185">Reference proteome</keyword>
<keyword evidence="11 14" id="KW-0472">Membrane</keyword>
<evidence type="ECO:0000313" key="17">
    <source>
        <dbReference type="Proteomes" id="UP001459277"/>
    </source>
</evidence>
<evidence type="ECO:0000313" key="16">
    <source>
        <dbReference type="EMBL" id="KAL0009465.1"/>
    </source>
</evidence>
<gene>
    <name evidence="16" type="ORF">SO802_010967</name>
</gene>
<evidence type="ECO:0000256" key="11">
    <source>
        <dbReference type="ARBA" id="ARBA00023136"/>
    </source>
</evidence>
<dbReference type="AlphaFoldDB" id="A0AAW2DFN9"/>
<evidence type="ECO:0000256" key="8">
    <source>
        <dbReference type="ARBA" id="ARBA00022777"/>
    </source>
</evidence>
<dbReference type="InterPro" id="IPR000719">
    <property type="entry name" value="Prot_kinase_dom"/>
</dbReference>
<dbReference type="Proteomes" id="UP001459277">
    <property type="component" value="Unassembled WGS sequence"/>
</dbReference>
<proteinExistence type="predicted"/>
<dbReference type="InterPro" id="IPR001245">
    <property type="entry name" value="Ser-Thr/Tyr_kinase_cat_dom"/>
</dbReference>
<dbReference type="PANTHER" id="PTHR27002">
    <property type="entry name" value="RECEPTOR-LIKE SERINE/THREONINE-PROTEIN KINASE SD1-8"/>
    <property type="match status" value="1"/>
</dbReference>
<evidence type="ECO:0000256" key="12">
    <source>
        <dbReference type="ARBA" id="ARBA00023170"/>
    </source>
</evidence>
<evidence type="ECO:0000256" key="14">
    <source>
        <dbReference type="SAM" id="Phobius"/>
    </source>
</evidence>
<protein>
    <recommendedName>
        <fullName evidence="15">Protein kinase domain-containing protein</fullName>
    </recommendedName>
</protein>
<evidence type="ECO:0000256" key="4">
    <source>
        <dbReference type="ARBA" id="ARBA00022692"/>
    </source>
</evidence>
<accession>A0AAW2DFN9</accession>
<keyword evidence="7" id="KW-0547">Nucleotide-binding</keyword>
<keyword evidence="12" id="KW-0675">Receptor</keyword>
<reference evidence="16 17" key="1">
    <citation type="submission" date="2024-01" db="EMBL/GenBank/DDBJ databases">
        <title>A telomere-to-telomere, gap-free genome of sweet tea (Lithocarpus litseifolius).</title>
        <authorList>
            <person name="Zhou J."/>
        </authorList>
    </citation>
    <scope>NUCLEOTIDE SEQUENCE [LARGE SCALE GENOMIC DNA]</scope>
    <source>
        <strain evidence="16">Zhou-2022a</strain>
        <tissue evidence="16">Leaf</tissue>
    </source>
</reference>
<feature type="domain" description="Protein kinase" evidence="15">
    <location>
        <begin position="103"/>
        <end position="220"/>
    </location>
</feature>
<dbReference type="EMBL" id="JAZDWU010000003">
    <property type="protein sequence ID" value="KAL0009465.1"/>
    <property type="molecule type" value="Genomic_DNA"/>
</dbReference>
<evidence type="ECO:0000256" key="5">
    <source>
        <dbReference type="ARBA" id="ARBA00022729"/>
    </source>
</evidence>
<organism evidence="16 17">
    <name type="scientific">Lithocarpus litseifolius</name>
    <dbReference type="NCBI Taxonomy" id="425828"/>
    <lineage>
        <taxon>Eukaryota</taxon>
        <taxon>Viridiplantae</taxon>
        <taxon>Streptophyta</taxon>
        <taxon>Embryophyta</taxon>
        <taxon>Tracheophyta</taxon>
        <taxon>Spermatophyta</taxon>
        <taxon>Magnoliopsida</taxon>
        <taxon>eudicotyledons</taxon>
        <taxon>Gunneridae</taxon>
        <taxon>Pentapetalae</taxon>
        <taxon>rosids</taxon>
        <taxon>fabids</taxon>
        <taxon>Fagales</taxon>
        <taxon>Fagaceae</taxon>
        <taxon>Lithocarpus</taxon>
    </lineage>
</organism>